<evidence type="ECO:0000256" key="1">
    <source>
        <dbReference type="PROSITE-ProRule" id="PRU00285"/>
    </source>
</evidence>
<dbReference type="Gene3D" id="2.60.40.790">
    <property type="match status" value="1"/>
</dbReference>
<feature type="domain" description="SHSP" evidence="3">
    <location>
        <begin position="21"/>
        <end position="124"/>
    </location>
</feature>
<evidence type="ECO:0000313" key="4">
    <source>
        <dbReference type="EMBL" id="AFM03634.1"/>
    </source>
</evidence>
<dbReference type="STRING" id="880071.Fleli_1197"/>
<accession>I4AI49</accession>
<name>I4AI49_BERLS</name>
<protein>
    <submittedName>
        <fullName evidence="4">Molecular chaperone (Small heat shock protein)</fullName>
    </submittedName>
</protein>
<evidence type="ECO:0000313" key="5">
    <source>
        <dbReference type="Proteomes" id="UP000006054"/>
    </source>
</evidence>
<dbReference type="InterPro" id="IPR002068">
    <property type="entry name" value="A-crystallin/Hsp20_dom"/>
</dbReference>
<sequence>MTIDKTLTKTLALQSQAENIAGGGTVPTKMFLSEEDNGYLLRLTAASVKPSSYKIEVRQGHLIIMSLVKISEFEGVPRFMQAFPLLPHVDSNAIEARYVDGELHVFAPFNDNADESENRKIDIDF</sequence>
<organism evidence="4 5">
    <name type="scientific">Bernardetia litoralis (strain ATCC 23117 / DSM 6794 / NBRC 15988 / NCIMB 1366 / Fx l1 / Sio-4)</name>
    <name type="common">Flexibacter litoralis</name>
    <dbReference type="NCBI Taxonomy" id="880071"/>
    <lineage>
        <taxon>Bacteria</taxon>
        <taxon>Pseudomonadati</taxon>
        <taxon>Bacteroidota</taxon>
        <taxon>Cytophagia</taxon>
        <taxon>Cytophagales</taxon>
        <taxon>Bernardetiaceae</taxon>
        <taxon>Bernardetia</taxon>
    </lineage>
</organism>
<reference evidence="5" key="1">
    <citation type="submission" date="2012-06" db="EMBL/GenBank/DDBJ databases">
        <title>The complete genome of Flexibacter litoralis DSM 6794.</title>
        <authorList>
            <person name="Lucas S."/>
            <person name="Copeland A."/>
            <person name="Lapidus A."/>
            <person name="Glavina del Rio T."/>
            <person name="Dalin E."/>
            <person name="Tice H."/>
            <person name="Bruce D."/>
            <person name="Goodwin L."/>
            <person name="Pitluck S."/>
            <person name="Peters L."/>
            <person name="Ovchinnikova G."/>
            <person name="Lu M."/>
            <person name="Kyrpides N."/>
            <person name="Mavromatis K."/>
            <person name="Ivanova N."/>
            <person name="Brettin T."/>
            <person name="Detter J.C."/>
            <person name="Han C."/>
            <person name="Larimer F."/>
            <person name="Land M."/>
            <person name="Hauser L."/>
            <person name="Markowitz V."/>
            <person name="Cheng J.-F."/>
            <person name="Hugenholtz P."/>
            <person name="Woyke T."/>
            <person name="Wu D."/>
            <person name="Spring S."/>
            <person name="Lang E."/>
            <person name="Kopitz M."/>
            <person name="Brambilla E."/>
            <person name="Klenk H.-P."/>
            <person name="Eisen J.A."/>
        </authorList>
    </citation>
    <scope>NUCLEOTIDE SEQUENCE [LARGE SCALE GENOMIC DNA]</scope>
    <source>
        <strain evidence="5">ATCC 23117 / DSM 6794 / NBRC 15988 / NCIMB 1366 / Sio-4</strain>
    </source>
</reference>
<comment type="similarity">
    <text evidence="1 2">Belongs to the small heat shock protein (HSP20) family.</text>
</comment>
<dbReference type="eggNOG" id="COG0071">
    <property type="taxonomic scope" value="Bacteria"/>
</dbReference>
<dbReference type="InterPro" id="IPR008978">
    <property type="entry name" value="HSP20-like_chaperone"/>
</dbReference>
<dbReference type="EMBL" id="CP003345">
    <property type="protein sequence ID" value="AFM03634.1"/>
    <property type="molecule type" value="Genomic_DNA"/>
</dbReference>
<dbReference type="PROSITE" id="PS01031">
    <property type="entry name" value="SHSP"/>
    <property type="match status" value="1"/>
</dbReference>
<gene>
    <name evidence="4" type="ordered locus">Fleli_1197</name>
</gene>
<proteinExistence type="inferred from homology"/>
<dbReference type="HOGENOM" id="CLU_1989359_0_0_10"/>
<dbReference type="Pfam" id="PF00011">
    <property type="entry name" value="HSP20"/>
    <property type="match status" value="1"/>
</dbReference>
<keyword evidence="4" id="KW-0346">Stress response</keyword>
<evidence type="ECO:0000259" key="3">
    <source>
        <dbReference type="PROSITE" id="PS01031"/>
    </source>
</evidence>
<dbReference type="SUPFAM" id="SSF49764">
    <property type="entry name" value="HSP20-like chaperones"/>
    <property type="match status" value="1"/>
</dbReference>
<dbReference type="KEGG" id="fli:Fleli_1197"/>
<evidence type="ECO:0000256" key="2">
    <source>
        <dbReference type="RuleBase" id="RU003616"/>
    </source>
</evidence>
<dbReference type="AlphaFoldDB" id="I4AI49"/>
<dbReference type="CDD" id="cd06464">
    <property type="entry name" value="ACD_sHsps-like"/>
    <property type="match status" value="1"/>
</dbReference>
<keyword evidence="5" id="KW-1185">Reference proteome</keyword>
<dbReference type="Proteomes" id="UP000006054">
    <property type="component" value="Chromosome"/>
</dbReference>